<evidence type="ECO:0000256" key="1">
    <source>
        <dbReference type="ARBA" id="ARBA00023015"/>
    </source>
</evidence>
<name>A0A1W1Y1Y5_9LACT</name>
<protein>
    <submittedName>
        <fullName evidence="5">Transcriptional regulator, HxlR family</fullName>
    </submittedName>
</protein>
<dbReference type="GO" id="GO:0003677">
    <property type="term" value="F:DNA binding"/>
    <property type="evidence" value="ECO:0007669"/>
    <property type="project" value="UniProtKB-KW"/>
</dbReference>
<dbReference type="Pfam" id="PF01638">
    <property type="entry name" value="HxlR"/>
    <property type="match status" value="1"/>
</dbReference>
<dbReference type="OrthoDB" id="9800966at2"/>
<dbReference type="AlphaFoldDB" id="A0A1W1Y1Y5"/>
<evidence type="ECO:0000313" key="5">
    <source>
        <dbReference type="EMBL" id="SMC30199.1"/>
    </source>
</evidence>
<accession>A0A1W1Y1Y5</accession>
<sequence length="110" mass="12772">MSERVSLNICPRFNKAFKLLGKKWNGLIIDVLMKSPMRFCELTDNVEGISDRLLIERLNELAAENIVIREIVQDGQHEVAIYRLTDKGEELAPVFSELHDWASKWMEPEE</sequence>
<evidence type="ECO:0000256" key="2">
    <source>
        <dbReference type="ARBA" id="ARBA00023125"/>
    </source>
</evidence>
<feature type="domain" description="HTH hxlR-type" evidence="4">
    <location>
        <begin position="10"/>
        <end position="110"/>
    </location>
</feature>
<dbReference type="InterPro" id="IPR011991">
    <property type="entry name" value="ArsR-like_HTH"/>
</dbReference>
<dbReference type="InterPro" id="IPR002577">
    <property type="entry name" value="HTH_HxlR"/>
</dbReference>
<keyword evidence="1" id="KW-0805">Transcription regulation</keyword>
<evidence type="ECO:0000259" key="4">
    <source>
        <dbReference type="PROSITE" id="PS51118"/>
    </source>
</evidence>
<dbReference type="InterPro" id="IPR036388">
    <property type="entry name" value="WH-like_DNA-bd_sf"/>
</dbReference>
<dbReference type="EMBL" id="FWXK01000001">
    <property type="protein sequence ID" value="SMC30199.1"/>
    <property type="molecule type" value="Genomic_DNA"/>
</dbReference>
<dbReference type="Proteomes" id="UP000243884">
    <property type="component" value="Unassembled WGS sequence"/>
</dbReference>
<reference evidence="6" key="1">
    <citation type="submission" date="2017-04" db="EMBL/GenBank/DDBJ databases">
        <authorList>
            <person name="Varghese N."/>
            <person name="Submissions S."/>
        </authorList>
    </citation>
    <scope>NUCLEOTIDE SEQUENCE [LARGE SCALE GENOMIC DNA]</scope>
    <source>
        <strain evidence="6">DSM 21500</strain>
    </source>
</reference>
<dbReference type="PANTHER" id="PTHR33204">
    <property type="entry name" value="TRANSCRIPTIONAL REGULATOR, MARR FAMILY"/>
    <property type="match status" value="1"/>
</dbReference>
<dbReference type="InterPro" id="IPR036390">
    <property type="entry name" value="WH_DNA-bd_sf"/>
</dbReference>
<keyword evidence="6" id="KW-1185">Reference proteome</keyword>
<dbReference type="STRING" id="371602.SAMN04487984_0088"/>
<organism evidence="5 6">
    <name type="scientific">Aerococcus suis</name>
    <dbReference type="NCBI Taxonomy" id="371602"/>
    <lineage>
        <taxon>Bacteria</taxon>
        <taxon>Bacillati</taxon>
        <taxon>Bacillota</taxon>
        <taxon>Bacilli</taxon>
        <taxon>Lactobacillales</taxon>
        <taxon>Aerococcaceae</taxon>
        <taxon>Aerococcus</taxon>
    </lineage>
</organism>
<dbReference type="SUPFAM" id="SSF46785">
    <property type="entry name" value="Winged helix' DNA-binding domain"/>
    <property type="match status" value="1"/>
</dbReference>
<dbReference type="Gene3D" id="1.10.10.10">
    <property type="entry name" value="Winged helix-like DNA-binding domain superfamily/Winged helix DNA-binding domain"/>
    <property type="match status" value="1"/>
</dbReference>
<dbReference type="RefSeq" id="WP_084097705.1">
    <property type="nucleotide sequence ID" value="NZ_FWXK01000001.1"/>
</dbReference>
<proteinExistence type="predicted"/>
<keyword evidence="3" id="KW-0804">Transcription</keyword>
<keyword evidence="2" id="KW-0238">DNA-binding</keyword>
<dbReference type="PROSITE" id="PS51118">
    <property type="entry name" value="HTH_HXLR"/>
    <property type="match status" value="1"/>
</dbReference>
<dbReference type="CDD" id="cd00090">
    <property type="entry name" value="HTH_ARSR"/>
    <property type="match status" value="1"/>
</dbReference>
<dbReference type="PANTHER" id="PTHR33204:SF37">
    <property type="entry name" value="HTH-TYPE TRANSCRIPTIONAL REGULATOR YODB"/>
    <property type="match status" value="1"/>
</dbReference>
<evidence type="ECO:0000256" key="3">
    <source>
        <dbReference type="ARBA" id="ARBA00023163"/>
    </source>
</evidence>
<gene>
    <name evidence="5" type="ORF">SAMN04487984_0088</name>
</gene>
<evidence type="ECO:0000313" key="6">
    <source>
        <dbReference type="Proteomes" id="UP000243884"/>
    </source>
</evidence>